<comment type="similarity">
    <text evidence="7">Belongs to the methyl-accepting chemotaxis (MCP) protein family.</text>
</comment>
<evidence type="ECO:0000259" key="11">
    <source>
        <dbReference type="PROSITE" id="PS50111"/>
    </source>
</evidence>
<gene>
    <name evidence="13" type="ORF">SAMN04487977_10590</name>
</gene>
<dbReference type="Pfam" id="PF02743">
    <property type="entry name" value="dCache_1"/>
    <property type="match status" value="1"/>
</dbReference>
<dbReference type="InterPro" id="IPR004089">
    <property type="entry name" value="MCPsignal_dom"/>
</dbReference>
<evidence type="ECO:0000256" key="1">
    <source>
        <dbReference type="ARBA" id="ARBA00004651"/>
    </source>
</evidence>
<accession>A0A1H9GPU7</accession>
<dbReference type="CDD" id="cd06225">
    <property type="entry name" value="HAMP"/>
    <property type="match status" value="1"/>
</dbReference>
<dbReference type="CDD" id="cd12914">
    <property type="entry name" value="PDC1_DGC_like"/>
    <property type="match status" value="1"/>
</dbReference>
<evidence type="ECO:0000313" key="13">
    <source>
        <dbReference type="EMBL" id="SEQ52073.1"/>
    </source>
</evidence>
<keyword evidence="3" id="KW-0145">Chemotaxis</keyword>
<dbReference type="Gene3D" id="1.10.287.950">
    <property type="entry name" value="Methyl-accepting chemotaxis protein"/>
    <property type="match status" value="1"/>
</dbReference>
<evidence type="ECO:0000256" key="10">
    <source>
        <dbReference type="SAM" id="Phobius"/>
    </source>
</evidence>
<dbReference type="PANTHER" id="PTHR43531">
    <property type="entry name" value="PROTEIN ICFG"/>
    <property type="match status" value="1"/>
</dbReference>
<dbReference type="AlphaFoldDB" id="A0A1H9GPU7"/>
<evidence type="ECO:0000256" key="7">
    <source>
        <dbReference type="ARBA" id="ARBA00029447"/>
    </source>
</evidence>
<name>A0A1H9GPU7_9SPIR</name>
<dbReference type="SMART" id="SM00283">
    <property type="entry name" value="MA"/>
    <property type="match status" value="1"/>
</dbReference>
<evidence type="ECO:0000256" key="9">
    <source>
        <dbReference type="SAM" id="Coils"/>
    </source>
</evidence>
<protein>
    <submittedName>
        <fullName evidence="13">Methyl-accepting chemotaxis sensory transducer with Cache sensor</fullName>
    </submittedName>
</protein>
<dbReference type="PANTHER" id="PTHR43531:SF11">
    <property type="entry name" value="METHYL-ACCEPTING CHEMOTAXIS PROTEIN 3"/>
    <property type="match status" value="1"/>
</dbReference>
<proteinExistence type="inferred from homology"/>
<dbReference type="STRING" id="163.SAMN04487775_1109"/>
<dbReference type="PROSITE" id="PS50111">
    <property type="entry name" value="CHEMOTAXIS_TRANSDUC_2"/>
    <property type="match status" value="1"/>
</dbReference>
<organism evidence="13 14">
    <name type="scientific">Treponema bryantii</name>
    <dbReference type="NCBI Taxonomy" id="163"/>
    <lineage>
        <taxon>Bacteria</taxon>
        <taxon>Pseudomonadati</taxon>
        <taxon>Spirochaetota</taxon>
        <taxon>Spirochaetia</taxon>
        <taxon>Spirochaetales</taxon>
        <taxon>Treponemataceae</taxon>
        <taxon>Treponema</taxon>
    </lineage>
</organism>
<dbReference type="InterPro" id="IPR033479">
    <property type="entry name" value="dCache_1"/>
</dbReference>
<dbReference type="Pfam" id="PF00015">
    <property type="entry name" value="MCPsignal"/>
    <property type="match status" value="1"/>
</dbReference>
<dbReference type="PROSITE" id="PS50885">
    <property type="entry name" value="HAMP"/>
    <property type="match status" value="1"/>
</dbReference>
<dbReference type="GO" id="GO:0006935">
    <property type="term" value="P:chemotaxis"/>
    <property type="evidence" value="ECO:0007669"/>
    <property type="project" value="UniProtKB-KW"/>
</dbReference>
<keyword evidence="5 10" id="KW-1133">Transmembrane helix</keyword>
<dbReference type="OrthoDB" id="304599at2"/>
<dbReference type="Pfam" id="PF00672">
    <property type="entry name" value="HAMP"/>
    <property type="match status" value="1"/>
</dbReference>
<dbReference type="Gene3D" id="3.30.450.20">
    <property type="entry name" value="PAS domain"/>
    <property type="match status" value="1"/>
</dbReference>
<feature type="coiled-coil region" evidence="9">
    <location>
        <begin position="487"/>
        <end position="517"/>
    </location>
</feature>
<dbReference type="EMBL" id="FOFU01000005">
    <property type="protein sequence ID" value="SEQ52073.1"/>
    <property type="molecule type" value="Genomic_DNA"/>
</dbReference>
<feature type="transmembrane region" description="Helical" evidence="10">
    <location>
        <begin position="297"/>
        <end position="318"/>
    </location>
</feature>
<dbReference type="SUPFAM" id="SSF58104">
    <property type="entry name" value="Methyl-accepting chemotaxis protein (MCP) signaling domain"/>
    <property type="match status" value="1"/>
</dbReference>
<keyword evidence="9" id="KW-0175">Coiled coil</keyword>
<evidence type="ECO:0000256" key="8">
    <source>
        <dbReference type="PROSITE-ProRule" id="PRU00284"/>
    </source>
</evidence>
<dbReference type="SUPFAM" id="SSF103190">
    <property type="entry name" value="Sensory domain-like"/>
    <property type="match status" value="1"/>
</dbReference>
<dbReference type="InterPro" id="IPR003660">
    <property type="entry name" value="HAMP_dom"/>
</dbReference>
<comment type="subcellular location">
    <subcellularLocation>
        <location evidence="1">Cell membrane</location>
        <topology evidence="1">Multi-pass membrane protein</topology>
    </subcellularLocation>
</comment>
<dbReference type="GO" id="GO:0005886">
    <property type="term" value="C:plasma membrane"/>
    <property type="evidence" value="ECO:0007669"/>
    <property type="project" value="UniProtKB-SubCell"/>
</dbReference>
<dbReference type="Gene3D" id="6.10.340.10">
    <property type="match status" value="1"/>
</dbReference>
<dbReference type="InterPro" id="IPR029151">
    <property type="entry name" value="Sensor-like_sf"/>
</dbReference>
<keyword evidence="6 10" id="KW-0472">Membrane</keyword>
<evidence type="ECO:0000256" key="2">
    <source>
        <dbReference type="ARBA" id="ARBA00022475"/>
    </source>
</evidence>
<feature type="domain" description="Methyl-accepting transducer" evidence="11">
    <location>
        <begin position="416"/>
        <end position="638"/>
    </location>
</feature>
<dbReference type="RefSeq" id="WP_074643794.1">
    <property type="nucleotide sequence ID" value="NZ_FOFU01000005.1"/>
</dbReference>
<dbReference type="GO" id="GO:0007165">
    <property type="term" value="P:signal transduction"/>
    <property type="evidence" value="ECO:0007669"/>
    <property type="project" value="UniProtKB-KW"/>
</dbReference>
<keyword evidence="14" id="KW-1185">Reference proteome</keyword>
<sequence length="702" mass="75774">MAKTRIGKLRISLAVKLLVMFLAVLFVANIIFGEVAYREASVGMTRSVYSQIDSLSWDVVHQIQAINDKHFQTLHSIAELAIMKDETVSLADKQNQLKKVAASIGSNIQNMAFYDAQGNAITDDGRLMNFAARPYFKESFSGKDFVSDPALSAVTNSILQHYGVPVYNENHKPIGAIVMVIQGNTILDTISKIDMGGGMHPSVINWATSTTVANANEGTDENANGDQQLDETQGLGLILANIFQGKEGIDAFEDPNIHVHLIASYKKIPGTTWTLFGVASYDYYFGTLSSMNRSLTYVNMITLLISAVIIVILVRLLIKPLTVVKKSIETIASGNADLTQRIPAASNDEIGDVVRGFNTFVEKLQGIVTNLQLSKSNLISVDSGLQETTQDASASITEIIANIESVNKQILSQADSVQETAGAVNQISSNISSLERMIESQAASVTEASASVEQMIGNINAVNNSVGKMIESFHTLQEHSSAGFTTQNNANEKIMRIEEQSKMLQEANIAIANIAEQTNLLAMNAAIEAAHAGEAGKGFAVVADEIRKLSETSTDQSKTIGNELQKISETIQDVVSVSSETNTAFTAITNSIAETSQIIEQIKGAMEEQQIGSKQIIDALHAMNNSTSEVRSASDEMTEGNKHILKEIEKLQISTDSMKGSIDEMHIGVERMNATGAALSVITGTVADNIKKIGSEIDLFKV</sequence>
<keyword evidence="2" id="KW-1003">Cell membrane</keyword>
<dbReference type="GO" id="GO:0004888">
    <property type="term" value="F:transmembrane signaling receptor activity"/>
    <property type="evidence" value="ECO:0007669"/>
    <property type="project" value="TreeGrafter"/>
</dbReference>
<evidence type="ECO:0000256" key="4">
    <source>
        <dbReference type="ARBA" id="ARBA00022692"/>
    </source>
</evidence>
<dbReference type="SMART" id="SM00304">
    <property type="entry name" value="HAMP"/>
    <property type="match status" value="1"/>
</dbReference>
<feature type="domain" description="HAMP" evidence="12">
    <location>
        <begin position="315"/>
        <end position="369"/>
    </location>
</feature>
<dbReference type="Proteomes" id="UP000182360">
    <property type="component" value="Unassembled WGS sequence"/>
</dbReference>
<reference evidence="13 14" key="1">
    <citation type="submission" date="2016-10" db="EMBL/GenBank/DDBJ databases">
        <authorList>
            <person name="de Groot N.N."/>
        </authorList>
    </citation>
    <scope>NUCLEOTIDE SEQUENCE [LARGE SCALE GENOMIC DNA]</scope>
    <source>
        <strain evidence="13 14">B25</strain>
    </source>
</reference>
<evidence type="ECO:0000256" key="5">
    <source>
        <dbReference type="ARBA" id="ARBA00022989"/>
    </source>
</evidence>
<keyword evidence="4 10" id="KW-0812">Transmembrane</keyword>
<evidence type="ECO:0000259" key="12">
    <source>
        <dbReference type="PROSITE" id="PS50885"/>
    </source>
</evidence>
<evidence type="ECO:0000313" key="14">
    <source>
        <dbReference type="Proteomes" id="UP000182360"/>
    </source>
</evidence>
<evidence type="ECO:0000256" key="3">
    <source>
        <dbReference type="ARBA" id="ARBA00022500"/>
    </source>
</evidence>
<keyword evidence="8" id="KW-0807">Transducer</keyword>
<evidence type="ECO:0000256" key="6">
    <source>
        <dbReference type="ARBA" id="ARBA00023136"/>
    </source>
</evidence>
<dbReference type="InterPro" id="IPR051310">
    <property type="entry name" value="MCP_chemotaxis"/>
</dbReference>